<name>A0AAP9J0E3_PANTH</name>
<dbReference type="GO" id="GO:0042802">
    <property type="term" value="F:identical protein binding"/>
    <property type="evidence" value="ECO:0007669"/>
    <property type="project" value="TreeGrafter"/>
</dbReference>
<feature type="transmembrane region" description="Helical" evidence="1">
    <location>
        <begin position="65"/>
        <end position="86"/>
    </location>
</feature>
<keyword evidence="1" id="KW-1133">Transmembrane helix</keyword>
<evidence type="ECO:0000259" key="2">
    <source>
        <dbReference type="Pfam" id="PF14501"/>
    </source>
</evidence>
<dbReference type="PANTHER" id="PTHR40448">
    <property type="entry name" value="TWO-COMPONENT SENSOR HISTIDINE KINASE"/>
    <property type="match status" value="1"/>
</dbReference>
<feature type="transmembrane region" description="Helical" evidence="1">
    <location>
        <begin position="210"/>
        <end position="234"/>
    </location>
</feature>
<organism evidence="3 4">
    <name type="scientific">Paenibacillus thiaminolyticus</name>
    <name type="common">Bacillus thiaminolyticus</name>
    <dbReference type="NCBI Taxonomy" id="49283"/>
    <lineage>
        <taxon>Bacteria</taxon>
        <taxon>Bacillati</taxon>
        <taxon>Bacillota</taxon>
        <taxon>Bacilli</taxon>
        <taxon>Bacillales</taxon>
        <taxon>Paenibacillaceae</taxon>
        <taxon>Paenibacillus</taxon>
    </lineage>
</organism>
<feature type="transmembrane region" description="Helical" evidence="1">
    <location>
        <begin position="125"/>
        <end position="143"/>
    </location>
</feature>
<dbReference type="Gene3D" id="3.30.565.10">
    <property type="entry name" value="Histidine kinase-like ATPase, C-terminal domain"/>
    <property type="match status" value="1"/>
</dbReference>
<dbReference type="AlphaFoldDB" id="A0AAP9J0E3"/>
<evidence type="ECO:0000256" key="1">
    <source>
        <dbReference type="SAM" id="Phobius"/>
    </source>
</evidence>
<feature type="transmembrane region" description="Helical" evidence="1">
    <location>
        <begin position="150"/>
        <end position="167"/>
    </location>
</feature>
<accession>A0AAP9J0E3</accession>
<reference evidence="3 4" key="1">
    <citation type="submission" date="2019-07" db="EMBL/GenBank/DDBJ databases">
        <title>Paenibacillus thiaminolyticus NRRL B-4156.</title>
        <authorList>
            <person name="Hehnly C."/>
            <person name="Zhang L."/>
        </authorList>
    </citation>
    <scope>NUCLEOTIDE SEQUENCE [LARGE SCALE GENOMIC DNA]</scope>
    <source>
        <strain evidence="3 4">NRRL B-4156</strain>
    </source>
</reference>
<protein>
    <submittedName>
        <fullName evidence="3">GHKL domain-containing protein</fullName>
    </submittedName>
</protein>
<evidence type="ECO:0000313" key="4">
    <source>
        <dbReference type="Proteomes" id="UP000315377"/>
    </source>
</evidence>
<dbReference type="EMBL" id="CP041405">
    <property type="protein sequence ID" value="QDM43342.1"/>
    <property type="molecule type" value="Genomic_DNA"/>
</dbReference>
<proteinExistence type="predicted"/>
<gene>
    <name evidence="3" type="ORF">FLT43_07325</name>
</gene>
<feature type="transmembrane region" description="Helical" evidence="1">
    <location>
        <begin position="240"/>
        <end position="264"/>
    </location>
</feature>
<keyword evidence="1" id="KW-0472">Membrane</keyword>
<dbReference type="PANTHER" id="PTHR40448:SF1">
    <property type="entry name" value="TWO-COMPONENT SENSOR HISTIDINE KINASE"/>
    <property type="match status" value="1"/>
</dbReference>
<feature type="domain" description="Sensor histidine kinase NatK-like C-terminal" evidence="2">
    <location>
        <begin position="389"/>
        <end position="485"/>
    </location>
</feature>
<sequence length="488" mass="55633">MPDSRLIPGEYGVHPLHSKNGYSFAKRDKIADQQALSERGETGPSGLHRTEMRQSMTYFQTTTDAISFGLEVILSMIEILFILRLFNKVFGETRISHIKLYAAAAVAMLTITCGLRAVLNPVRPAALPPVTVLCSMFFVLFYPPNRQKKVLYIGILLTVSSFWVLLYDLIVTPIEDKNIWLTLILCHVVFYLLLELIRKTDKGKQWSIPFHLWLLLMAITVASTAALVVMEYYIDKRDNPYLLTVEIPFSLVFLLINLSLFVVFDKFSTLMHTERENTMLEQQVQLQHRYYKELEAAHQQVRALHHDMGNYIRTAEQLAAKQDSNNELIGFLHAASGQLKEIETVISTGNQYLDSILNIKIAEMLHEGVTVETDIHVPSGLKLSFEQAVIIVGNLMDNAREACRKLRDGERWVRLRLSYINHTLFIRIENSATPIQMWDNGLPVSTKKEPLFHGLGLKNVKKAVDELGTMDVESTAHSFLVRIALYDR</sequence>
<feature type="transmembrane region" description="Helical" evidence="1">
    <location>
        <begin position="179"/>
        <end position="198"/>
    </location>
</feature>
<dbReference type="InterPro" id="IPR032834">
    <property type="entry name" value="NatK-like_C"/>
</dbReference>
<dbReference type="Proteomes" id="UP000315377">
    <property type="component" value="Chromosome"/>
</dbReference>
<dbReference type="CDD" id="cd16935">
    <property type="entry name" value="HATPase_AgrC-ComD-like"/>
    <property type="match status" value="1"/>
</dbReference>
<dbReference type="SUPFAM" id="SSF55874">
    <property type="entry name" value="ATPase domain of HSP90 chaperone/DNA topoisomerase II/histidine kinase"/>
    <property type="match status" value="1"/>
</dbReference>
<evidence type="ECO:0000313" key="3">
    <source>
        <dbReference type="EMBL" id="QDM43342.1"/>
    </source>
</evidence>
<keyword evidence="1" id="KW-0812">Transmembrane</keyword>
<dbReference type="InterPro" id="IPR036890">
    <property type="entry name" value="HATPase_C_sf"/>
</dbReference>
<feature type="transmembrane region" description="Helical" evidence="1">
    <location>
        <begin position="98"/>
        <end position="119"/>
    </location>
</feature>
<dbReference type="Pfam" id="PF14501">
    <property type="entry name" value="HATPase_c_5"/>
    <property type="match status" value="1"/>
</dbReference>